<dbReference type="Gene3D" id="3.40.50.1820">
    <property type="entry name" value="alpha/beta hydrolase"/>
    <property type="match status" value="1"/>
</dbReference>
<evidence type="ECO:0000256" key="4">
    <source>
        <dbReference type="ARBA" id="ARBA00023098"/>
    </source>
</evidence>
<dbReference type="EC" id="3.1.1.47" evidence="1"/>
<dbReference type="Proteomes" id="UP000818624">
    <property type="component" value="Chromosome 1"/>
</dbReference>
<dbReference type="EMBL" id="CP046234">
    <property type="protein sequence ID" value="WFD46037.1"/>
    <property type="molecule type" value="Genomic_DNA"/>
</dbReference>
<sequence length="512" mass="58558">MSEKDRERLRKALSLGASESIIDLAQQNADGEEAKAKYDPLCDYAAVPYLPFETLGLAPFMAKQGEKEMALRRAQLAMRAAEIKEALHVIRRINAGDCEWLASVHTRSLGSALCGARRFRKARKHLSIPHCKDFFAPWKGKLDLAFPTLAGHSFGGATLIEFLRTEQTDFPYGIVLDPWMEPVRDPAEDESVCGKLDKPVYVINSEGFSMWRDQYNKLMRVLVDAVTTNRNNRGWLMTLCGSNHTDFSDLPYLFPRIFGSALTGPQCVRTFATLTMEQVLLLREQKHLFEIKHGDIPDDLGGLKNEIHMGGMHYNSSPEYPRPSKHFLKSFQKNVLRIRTTQNTSKSFFWELRGWRKHAERDPNTRAYRQHRRLLARQIEHAAREEQTRQRERRDSMVVSETASLPEIQGLAEIRQQIVENDGRRANMDEANFDFKPTFVDPIDDRDAGCQNPWEGTVLDSDARVVYDEWAKNAAAYVRNHYRPTSLLTLVLWYMGAREGLAPAGHLLVHTL</sequence>
<keyword evidence="3" id="KW-0442">Lipid degradation</keyword>
<comment type="catalytic activity">
    <reaction evidence="6">
        <text>a monoacylglycerol + H2O = glycerol + a fatty acid + H(+)</text>
        <dbReference type="Rhea" id="RHEA:15245"/>
        <dbReference type="ChEBI" id="CHEBI:15377"/>
        <dbReference type="ChEBI" id="CHEBI:15378"/>
        <dbReference type="ChEBI" id="CHEBI:17408"/>
        <dbReference type="ChEBI" id="CHEBI:17754"/>
        <dbReference type="ChEBI" id="CHEBI:28868"/>
    </reaction>
</comment>
<accession>A0ABY8EML7</accession>
<evidence type="ECO:0000313" key="7">
    <source>
        <dbReference type="EMBL" id="WFD46037.1"/>
    </source>
</evidence>
<keyword evidence="4" id="KW-0443">Lipid metabolism</keyword>
<dbReference type="PANTHER" id="PTHR10272:SF0">
    <property type="entry name" value="PLATELET-ACTIVATING FACTOR ACETYLHYDROLASE"/>
    <property type="match status" value="1"/>
</dbReference>
<evidence type="ECO:0000256" key="5">
    <source>
        <dbReference type="ARBA" id="ARBA00047591"/>
    </source>
</evidence>
<keyword evidence="2 7" id="KW-0378">Hydrolase</keyword>
<reference evidence="7 8" key="1">
    <citation type="journal article" date="2020" name="Elife">
        <title>Loss of centromere function drives karyotype evolution in closely related Malassezia species.</title>
        <authorList>
            <person name="Sankaranarayanan S.R."/>
            <person name="Ianiri G."/>
            <person name="Coelho M.A."/>
            <person name="Reza M.H."/>
            <person name="Thimmappa B.C."/>
            <person name="Ganguly P."/>
            <person name="Vadnala R.N."/>
            <person name="Sun S."/>
            <person name="Siddharthan R."/>
            <person name="Tellgren-Roth C."/>
            <person name="Dawson T.L."/>
            <person name="Heitman J."/>
            <person name="Sanyal K."/>
        </authorList>
    </citation>
    <scope>NUCLEOTIDE SEQUENCE [LARGE SCALE GENOMIC DNA]</scope>
    <source>
        <strain evidence="7">CBS14141</strain>
    </source>
</reference>
<dbReference type="PANTHER" id="PTHR10272">
    <property type="entry name" value="PLATELET-ACTIVATING FACTOR ACETYLHYDROLASE"/>
    <property type="match status" value="1"/>
</dbReference>
<organism evidence="7 8">
    <name type="scientific">Malassezia furfur</name>
    <name type="common">Pityriasis versicolor infection agent</name>
    <name type="synonym">Pityrosporum furfur</name>
    <dbReference type="NCBI Taxonomy" id="55194"/>
    <lineage>
        <taxon>Eukaryota</taxon>
        <taxon>Fungi</taxon>
        <taxon>Dikarya</taxon>
        <taxon>Basidiomycota</taxon>
        <taxon>Ustilaginomycotina</taxon>
        <taxon>Malasseziomycetes</taxon>
        <taxon>Malasseziales</taxon>
        <taxon>Malasseziaceae</taxon>
        <taxon>Malassezia</taxon>
    </lineage>
</organism>
<evidence type="ECO:0000256" key="2">
    <source>
        <dbReference type="ARBA" id="ARBA00022801"/>
    </source>
</evidence>
<evidence type="ECO:0000256" key="1">
    <source>
        <dbReference type="ARBA" id="ARBA00013201"/>
    </source>
</evidence>
<dbReference type="Pfam" id="PF03403">
    <property type="entry name" value="PAF-AH_p_II"/>
    <property type="match status" value="1"/>
</dbReference>
<protein>
    <recommendedName>
        <fullName evidence="1">1-alkyl-2-acetylglycerophosphocholine esterase</fullName>
        <ecNumber evidence="1">3.1.1.47</ecNumber>
    </recommendedName>
</protein>
<proteinExistence type="predicted"/>
<keyword evidence="8" id="KW-1185">Reference proteome</keyword>
<evidence type="ECO:0000313" key="8">
    <source>
        <dbReference type="Proteomes" id="UP000818624"/>
    </source>
</evidence>
<gene>
    <name evidence="7" type="ORF">GLX27_000665</name>
</gene>
<name>A0ABY8EML7_MALFU</name>
<evidence type="ECO:0000256" key="6">
    <source>
        <dbReference type="ARBA" id="ARBA00048461"/>
    </source>
</evidence>
<comment type="catalytic activity">
    <reaction evidence="5">
        <text>a diacylglycerol + H2O = a monoacylglycerol + a fatty acid + H(+)</text>
        <dbReference type="Rhea" id="RHEA:32731"/>
        <dbReference type="ChEBI" id="CHEBI:15377"/>
        <dbReference type="ChEBI" id="CHEBI:15378"/>
        <dbReference type="ChEBI" id="CHEBI:17408"/>
        <dbReference type="ChEBI" id="CHEBI:18035"/>
        <dbReference type="ChEBI" id="CHEBI:28868"/>
    </reaction>
</comment>
<evidence type="ECO:0000256" key="3">
    <source>
        <dbReference type="ARBA" id="ARBA00022963"/>
    </source>
</evidence>
<dbReference type="InterPro" id="IPR029058">
    <property type="entry name" value="AB_hydrolase_fold"/>
</dbReference>
<dbReference type="SUPFAM" id="SSF53474">
    <property type="entry name" value="alpha/beta-Hydrolases"/>
    <property type="match status" value="1"/>
</dbReference>
<dbReference type="GO" id="GO:0003847">
    <property type="term" value="F:1-alkyl-2-acetylglycerophosphocholine esterase activity"/>
    <property type="evidence" value="ECO:0007669"/>
    <property type="project" value="UniProtKB-EC"/>
</dbReference>